<dbReference type="Proteomes" id="UP000030700">
    <property type="component" value="Unassembled WGS sequence"/>
</dbReference>
<dbReference type="InterPro" id="IPR035093">
    <property type="entry name" value="RelE/ParE_toxin_dom_sf"/>
</dbReference>
<name>A0A081BR55_9BACT</name>
<dbReference type="STRING" id="1499966.U14_05161"/>
<dbReference type="Gene3D" id="3.30.2310.20">
    <property type="entry name" value="RelE-like"/>
    <property type="match status" value="1"/>
</dbReference>
<dbReference type="Pfam" id="PF05015">
    <property type="entry name" value="HigB-like_toxin"/>
    <property type="match status" value="1"/>
</dbReference>
<accession>A0A081BR55</accession>
<dbReference type="PANTHER" id="PTHR40266">
    <property type="entry name" value="TOXIN HIGB-1"/>
    <property type="match status" value="1"/>
</dbReference>
<protein>
    <submittedName>
        <fullName evidence="1">Plasmid maintenance system killer</fullName>
    </submittedName>
</protein>
<dbReference type="InterPro" id="IPR007711">
    <property type="entry name" value="HigB-1"/>
</dbReference>
<evidence type="ECO:0000313" key="1">
    <source>
        <dbReference type="EMBL" id="GAK53886.1"/>
    </source>
</evidence>
<sequence length="94" mass="11226">MIQTFASKETEAIWQGRVSKKLPTDIQQVARRKLRMLNNAMTLNDLRIPPANRLEALRGDRKGQYRIRINDQWRICFTWEQSDAYHVEILDYHP</sequence>
<proteinExistence type="predicted"/>
<dbReference type="HOGENOM" id="CLU_155111_1_1_0"/>
<dbReference type="SUPFAM" id="SSF143011">
    <property type="entry name" value="RelE-like"/>
    <property type="match status" value="1"/>
</dbReference>
<gene>
    <name evidence="1" type="ORF">U14_05161</name>
</gene>
<keyword evidence="2" id="KW-1185">Reference proteome</keyword>
<reference evidence="1" key="1">
    <citation type="journal article" date="2015" name="PeerJ">
        <title>First genomic representation of candidate bacterial phylum KSB3 points to enhanced environmental sensing as a trigger of wastewater bulking.</title>
        <authorList>
            <person name="Sekiguchi Y."/>
            <person name="Ohashi A."/>
            <person name="Parks D.H."/>
            <person name="Yamauchi T."/>
            <person name="Tyson G.W."/>
            <person name="Hugenholtz P."/>
        </authorList>
    </citation>
    <scope>NUCLEOTIDE SEQUENCE [LARGE SCALE GENOMIC DNA]</scope>
</reference>
<evidence type="ECO:0000313" key="2">
    <source>
        <dbReference type="Proteomes" id="UP000030700"/>
    </source>
</evidence>
<dbReference type="AlphaFoldDB" id="A0A081BR55"/>
<dbReference type="PANTHER" id="PTHR40266:SF2">
    <property type="entry name" value="TOXIN HIGB-1"/>
    <property type="match status" value="1"/>
</dbReference>
<dbReference type="EMBL" id="DF820460">
    <property type="protein sequence ID" value="GAK53886.1"/>
    <property type="molecule type" value="Genomic_DNA"/>
</dbReference>
<organism evidence="1">
    <name type="scientific">Candidatus Moduliflexus flocculans</name>
    <dbReference type="NCBI Taxonomy" id="1499966"/>
    <lineage>
        <taxon>Bacteria</taxon>
        <taxon>Candidatus Moduliflexota</taxon>
        <taxon>Candidatus Moduliflexia</taxon>
        <taxon>Candidatus Moduliflexales</taxon>
        <taxon>Candidatus Moduliflexaceae</taxon>
    </lineage>
</organism>